<dbReference type="Gene3D" id="3.40.950.10">
    <property type="entry name" value="Fe-only Hydrogenase (Larger Subunit), Chain L, domain 3"/>
    <property type="match status" value="1"/>
</dbReference>
<dbReference type="OrthoDB" id="9798098at2"/>
<dbReference type="PROSITE" id="PS51379">
    <property type="entry name" value="4FE4S_FER_2"/>
    <property type="match status" value="3"/>
</dbReference>
<dbReference type="Pfam" id="PF12837">
    <property type="entry name" value="Fer4_6"/>
    <property type="match status" value="1"/>
</dbReference>
<name>A0A2U1ANN2_9BACT</name>
<evidence type="ECO:0000256" key="1">
    <source>
        <dbReference type="ARBA" id="ARBA00022723"/>
    </source>
</evidence>
<keyword evidence="2" id="KW-0408">Iron</keyword>
<dbReference type="InterPro" id="IPR009016">
    <property type="entry name" value="Fe_hydrogenase"/>
</dbReference>
<dbReference type="SUPFAM" id="SSF54862">
    <property type="entry name" value="4Fe-4S ferredoxins"/>
    <property type="match status" value="2"/>
</dbReference>
<evidence type="ECO:0000256" key="3">
    <source>
        <dbReference type="ARBA" id="ARBA00023014"/>
    </source>
</evidence>
<dbReference type="GO" id="GO:0051536">
    <property type="term" value="F:iron-sulfur cluster binding"/>
    <property type="evidence" value="ECO:0007669"/>
    <property type="project" value="UniProtKB-KW"/>
</dbReference>
<dbReference type="AlphaFoldDB" id="A0A2U1ANN2"/>
<comment type="caution">
    <text evidence="4">The sequence shown here is derived from an EMBL/GenBank/DDBJ whole genome shotgun (WGS) entry which is preliminary data.</text>
</comment>
<dbReference type="Proteomes" id="UP000245959">
    <property type="component" value="Unassembled WGS sequence"/>
</dbReference>
<evidence type="ECO:0000256" key="2">
    <source>
        <dbReference type="ARBA" id="ARBA00023004"/>
    </source>
</evidence>
<evidence type="ECO:0000313" key="4">
    <source>
        <dbReference type="EMBL" id="PVY37995.1"/>
    </source>
</evidence>
<dbReference type="Pfam" id="PF12838">
    <property type="entry name" value="Fer4_7"/>
    <property type="match status" value="1"/>
</dbReference>
<dbReference type="EMBL" id="QEKH01000029">
    <property type="protein sequence ID" value="PVY37995.1"/>
    <property type="molecule type" value="Genomic_DNA"/>
</dbReference>
<keyword evidence="5" id="KW-1185">Reference proteome</keyword>
<dbReference type="InterPro" id="IPR004108">
    <property type="entry name" value="Fe_hydrogenase_lsu_C"/>
</dbReference>
<keyword evidence="3" id="KW-0411">Iron-sulfur</keyword>
<dbReference type="CDD" id="cd10549">
    <property type="entry name" value="MtMvhB_like"/>
    <property type="match status" value="1"/>
</dbReference>
<dbReference type="Gene3D" id="3.30.70.20">
    <property type="match status" value="2"/>
</dbReference>
<protein>
    <submittedName>
        <fullName evidence="4">[FeFe] hydrogenase (Group B1/B3)</fullName>
    </submittedName>
</protein>
<dbReference type="NCBIfam" id="TIGR04105">
    <property type="entry name" value="FeFe_hydrog_B1"/>
    <property type="match status" value="1"/>
</dbReference>
<sequence>MNNAERTRRELMIRFIREFFDGTLADSIDRIPVELRPRTEEPNRCCVYKDRAMLKYRLMALMGFGMEEEKDESRQLKEYLADAVEGRNHTGPVLSVCTVGCHGCVDSHVQVSNSCVGCFARPCVGVCPKQAIQVINQRSTIDRTKCINCGKCMTVCPYHAIIRNPLPCEDACPVGAIGKGEDGRVRIDFKNCIYCGKCFRACPFSAIMERSQLANILTAMKSGRPVVAMVAPSVSDQFPGTIEQLFTGLRKAGFTEILEVALGAEMTTEHEAEEFYERMERGDRLMTSSCCPAWVEAAKRHIPDIVPMVSSTPSPMGYAGQLAREKYPDALTVFIGPCIAKRREAQNDPNTDFVMTFEELGALFAAREIDLISLEGEQLERPASVFARNFAHSCGVSEAILEQMGHDNPDANLPKIDGKFINGLDRKSVNLLKMYAKGKLPGNFVEVMACSGGCVGGPCSLAR</sequence>
<dbReference type="InterPro" id="IPR027631">
    <property type="entry name" value="Mono_FeFe_hydrog"/>
</dbReference>
<gene>
    <name evidence="4" type="ORF">C8D82_12917</name>
</gene>
<dbReference type="InterPro" id="IPR017900">
    <property type="entry name" value="4Fe4S_Fe_S_CS"/>
</dbReference>
<dbReference type="PROSITE" id="PS00198">
    <property type="entry name" value="4FE4S_FER_1"/>
    <property type="match status" value="2"/>
</dbReference>
<dbReference type="GO" id="GO:0046872">
    <property type="term" value="F:metal ion binding"/>
    <property type="evidence" value="ECO:0007669"/>
    <property type="project" value="UniProtKB-KW"/>
</dbReference>
<evidence type="ECO:0000313" key="5">
    <source>
        <dbReference type="Proteomes" id="UP000245959"/>
    </source>
</evidence>
<dbReference type="InterPro" id="IPR050340">
    <property type="entry name" value="Cytosolic_Fe-S_CAF"/>
</dbReference>
<proteinExistence type="predicted"/>
<dbReference type="Pfam" id="PF02906">
    <property type="entry name" value="Fe_hyd_lg_C"/>
    <property type="match status" value="1"/>
</dbReference>
<dbReference type="PANTHER" id="PTHR11615">
    <property type="entry name" value="NITRATE, FORMATE, IRON DEHYDROGENASE"/>
    <property type="match status" value="1"/>
</dbReference>
<reference evidence="4 5" key="1">
    <citation type="submission" date="2018-04" db="EMBL/GenBank/DDBJ databases">
        <title>Genomic Encyclopedia of Type Strains, Phase IV (KMG-IV): sequencing the most valuable type-strain genomes for metagenomic binning, comparative biology and taxonomic classification.</title>
        <authorList>
            <person name="Goeker M."/>
        </authorList>
    </citation>
    <scope>NUCLEOTIDE SEQUENCE [LARGE SCALE GENOMIC DNA]</scope>
    <source>
        <strain evidence="4 5">DSM 14823</strain>
    </source>
</reference>
<accession>A0A2U1ANN2</accession>
<dbReference type="InterPro" id="IPR017896">
    <property type="entry name" value="4Fe4S_Fe-S-bd"/>
</dbReference>
<organism evidence="4 5">
    <name type="scientific">Victivallis vadensis</name>
    <dbReference type="NCBI Taxonomy" id="172901"/>
    <lineage>
        <taxon>Bacteria</taxon>
        <taxon>Pseudomonadati</taxon>
        <taxon>Lentisphaerota</taxon>
        <taxon>Lentisphaeria</taxon>
        <taxon>Victivallales</taxon>
        <taxon>Victivallaceae</taxon>
        <taxon>Victivallis</taxon>
    </lineage>
</organism>
<dbReference type="SUPFAM" id="SSF53920">
    <property type="entry name" value="Fe-only hydrogenase"/>
    <property type="match status" value="1"/>
</dbReference>
<keyword evidence="1" id="KW-0479">Metal-binding</keyword>